<comment type="caution">
    <text evidence="2">The sequence shown here is derived from an EMBL/GenBank/DDBJ whole genome shotgun (WGS) entry which is preliminary data.</text>
</comment>
<evidence type="ECO:0000313" key="3">
    <source>
        <dbReference type="Proteomes" id="UP000027361"/>
    </source>
</evidence>
<feature type="compositionally biased region" description="Polar residues" evidence="1">
    <location>
        <begin position="63"/>
        <end position="84"/>
    </location>
</feature>
<dbReference type="HOGENOM" id="CLU_287458_0_0_1"/>
<sequence length="1072" mass="119604">MSIALFVSATTPRPIALACRACIRSSAISAAQAACANEANQSSAARQRDASRLWHQQWRPFGTNASPSQTFDSLASSSSRNISETHIKTKKTPLDYGKLRRALLGGDDPSLQRPPKEDAPVSRKTISAHRYALRAMHLRRLDAALSSSSPNPEVIERHFYAFCEQHDVCTGGTPEEIPAVLLLSARQLNRMLSIWAAPPGLEDLLEVEMRREGHVPGEFASEEAEATVERKTERGAKKAVKRCMALLETIRMALLVETSLKSDPLRVVQRSQGLLQDLLLSPQLGPRPANATPQILLLDRLLHLVLNRSRTISTLHLFEALQIVRLVLPSPFPYNHDPEMLTAGKRQNQQIRVRFKNSIQLRTYKLLLTAVARTVPRIGSSLGVLGYDSDRITPEEMQWRVKEVIKCLRSTSRDNPKEIETPQKLEQKPSEELAALTQNHHTTRRLKRRLSRSANTRQLEVKASHADAFDVLESLLEQTRTFEWTADKALAVISALCEDLRSHIKLASPGSAEAGPDHRKIFDKSTYNALLIFAMRSHTLEAVPLIIARAVKRGQADVTLFNTFMAHLPNLQPRVQDQSMSQEDTAQPDHLTSSSTWANELVIVRLIYEAMRDNLILFELETLRARPGAAARNRKQYADYDDPLSAFVMAGREHEFGPDPNFEDGRTGNGMIASPPPRDLPLAQRQLRGMLGIAKLPLHVIPNAETYALLVKSLSWHGDLQGAIGIIEDMVQTPINSGYHRRRVAHADVPKARDDSQPQEDFFTSQPDANRSEENEETFLPGLDIYDSLFRGFARHSVPGRLDYLNEHSLSHSRWQIDDSTPSDWNVNSFGDIFESFLQLRPRHSPRRAGWVDPYSSGTASQIDDGGQLTSCSSAPVAVSAVPALYKPRKAVDIDTLAPSTNQFFWLLTALRRVSGDHARWTLLQWSRAWTKFSAVPWESLAREMELERKAKPRYQNALPIAAGKALPVQLGVFSVDAKKRGEEDTDGHVGAGGGESAEGLQLSNGPRVKGGGPRRTVRADVGIRNMRIASGEKAMWMDMSIPEQDRAGGAWVLAMLNARLVRVLMYLRQRL</sequence>
<dbReference type="Proteomes" id="UP000027361">
    <property type="component" value="Unassembled WGS sequence"/>
</dbReference>
<feature type="region of interest" description="Disordered" evidence="1">
    <location>
        <begin position="749"/>
        <end position="774"/>
    </location>
</feature>
<dbReference type="STRING" id="1037660.A0A066WGI9"/>
<accession>A0A066WGI9</accession>
<dbReference type="InParanoid" id="A0A066WGI9"/>
<proteinExistence type="predicted"/>
<feature type="region of interest" description="Disordered" evidence="1">
    <location>
        <begin position="61"/>
        <end position="90"/>
    </location>
</feature>
<reference evidence="2 3" key="1">
    <citation type="submission" date="2014-05" db="EMBL/GenBank/DDBJ databases">
        <title>Draft genome sequence of a rare smut relative, Tilletiaria anomala UBC 951.</title>
        <authorList>
            <consortium name="DOE Joint Genome Institute"/>
            <person name="Toome M."/>
            <person name="Kuo A."/>
            <person name="Henrissat B."/>
            <person name="Lipzen A."/>
            <person name="Tritt A."/>
            <person name="Yoshinaga Y."/>
            <person name="Zane M."/>
            <person name="Barry K."/>
            <person name="Grigoriev I.V."/>
            <person name="Spatafora J.W."/>
            <person name="Aimea M.C."/>
        </authorList>
    </citation>
    <scope>NUCLEOTIDE SEQUENCE [LARGE SCALE GENOMIC DNA]</scope>
    <source>
        <strain evidence="2 3">UBC 951</strain>
    </source>
</reference>
<feature type="region of interest" description="Disordered" evidence="1">
    <location>
        <begin position="982"/>
        <end position="1016"/>
    </location>
</feature>
<dbReference type="AlphaFoldDB" id="A0A066WGI9"/>
<evidence type="ECO:0000313" key="2">
    <source>
        <dbReference type="EMBL" id="KDN53112.1"/>
    </source>
</evidence>
<feature type="region of interest" description="Disordered" evidence="1">
    <location>
        <begin position="104"/>
        <end position="124"/>
    </location>
</feature>
<keyword evidence="3" id="KW-1185">Reference proteome</keyword>
<organism evidence="2 3">
    <name type="scientific">Tilletiaria anomala (strain ATCC 24038 / CBS 436.72 / UBC 951)</name>
    <dbReference type="NCBI Taxonomy" id="1037660"/>
    <lineage>
        <taxon>Eukaryota</taxon>
        <taxon>Fungi</taxon>
        <taxon>Dikarya</taxon>
        <taxon>Basidiomycota</taxon>
        <taxon>Ustilaginomycotina</taxon>
        <taxon>Exobasidiomycetes</taxon>
        <taxon>Georgefischeriales</taxon>
        <taxon>Tilletiariaceae</taxon>
        <taxon>Tilletiaria</taxon>
    </lineage>
</organism>
<dbReference type="GeneID" id="25261341"/>
<name>A0A066WGI9_TILAU</name>
<dbReference type="EMBL" id="JMSN01000004">
    <property type="protein sequence ID" value="KDN53112.1"/>
    <property type="molecule type" value="Genomic_DNA"/>
</dbReference>
<evidence type="ECO:0000256" key="1">
    <source>
        <dbReference type="SAM" id="MobiDB-lite"/>
    </source>
</evidence>
<dbReference type="RefSeq" id="XP_013245951.1">
    <property type="nucleotide sequence ID" value="XM_013390497.1"/>
</dbReference>
<dbReference type="OrthoDB" id="1908178at2759"/>
<protein>
    <submittedName>
        <fullName evidence="2">Uncharacterized protein</fullName>
    </submittedName>
</protein>
<feature type="region of interest" description="Disordered" evidence="1">
    <location>
        <begin position="657"/>
        <end position="676"/>
    </location>
</feature>
<gene>
    <name evidence="2" type="ORF">K437DRAFT_116514</name>
</gene>